<feature type="chain" id="PRO_5001641772" description="DJ-1/PfpI domain-containing protein" evidence="1">
    <location>
        <begin position="23"/>
        <end position="226"/>
    </location>
</feature>
<dbReference type="Proteomes" id="UP000027195">
    <property type="component" value="Unassembled WGS sequence"/>
</dbReference>
<keyword evidence="1" id="KW-0732">Signal</keyword>
<feature type="signal peptide" evidence="1">
    <location>
        <begin position="1"/>
        <end position="22"/>
    </location>
</feature>
<dbReference type="STRING" id="930990.A0A067N3G3"/>
<dbReference type="EMBL" id="KL198016">
    <property type="protein sequence ID" value="KDQ21510.1"/>
    <property type="molecule type" value="Genomic_DNA"/>
</dbReference>
<dbReference type="CDD" id="cd03139">
    <property type="entry name" value="GATase1_PfpI_2"/>
    <property type="match status" value="1"/>
</dbReference>
<dbReference type="Pfam" id="PF01965">
    <property type="entry name" value="DJ-1_PfpI"/>
    <property type="match status" value="1"/>
</dbReference>
<evidence type="ECO:0000259" key="2">
    <source>
        <dbReference type="Pfam" id="PF01965"/>
    </source>
</evidence>
<dbReference type="InterPro" id="IPR052158">
    <property type="entry name" value="INH-QAR"/>
</dbReference>
<dbReference type="InterPro" id="IPR029062">
    <property type="entry name" value="Class_I_gatase-like"/>
</dbReference>
<keyword evidence="4" id="KW-1185">Reference proteome</keyword>
<gene>
    <name evidence="3" type="ORF">BOTBODRAFT_123282</name>
</gene>
<dbReference type="OrthoDB" id="543156at2759"/>
<dbReference type="InterPro" id="IPR002818">
    <property type="entry name" value="DJ-1/PfpI"/>
</dbReference>
<dbReference type="SUPFAM" id="SSF52317">
    <property type="entry name" value="Class I glutamine amidotransferase-like"/>
    <property type="match status" value="1"/>
</dbReference>
<dbReference type="Gene3D" id="3.40.50.880">
    <property type="match status" value="1"/>
</dbReference>
<accession>A0A067N3G3</accession>
<dbReference type="HOGENOM" id="CLU_000445_44_8_1"/>
<feature type="domain" description="DJ-1/PfpI" evidence="2">
    <location>
        <begin position="39"/>
        <end position="190"/>
    </location>
</feature>
<name>A0A067N3G3_BOTB1</name>
<evidence type="ECO:0000313" key="4">
    <source>
        <dbReference type="Proteomes" id="UP000027195"/>
    </source>
</evidence>
<sequence>MASQPSVSFGVLLLPCFQLLDAVGPFDMINSSSKEYVNLLYPPLAPKAVSYTWHYISTSGDLTPISATSGPLLQPTCTIKDCPKLDYLLIPGPDPTGPFPEETLAFIRKVSAEAKEVLTICTGSMVLAAAGVLDGRRACTNKFALKALAAEGKHRKEVKWVTDKRWVVDGKFWTSAGITAGIDMAMEWLKDKTDPDVLQLLLDASEVVVRTADEDPYAHLLDGVKL</sequence>
<dbReference type="PANTHER" id="PTHR43130">
    <property type="entry name" value="ARAC-FAMILY TRANSCRIPTIONAL REGULATOR"/>
    <property type="match status" value="1"/>
</dbReference>
<evidence type="ECO:0000313" key="3">
    <source>
        <dbReference type="EMBL" id="KDQ21510.1"/>
    </source>
</evidence>
<organism evidence="3 4">
    <name type="scientific">Botryobasidium botryosum (strain FD-172 SS1)</name>
    <dbReference type="NCBI Taxonomy" id="930990"/>
    <lineage>
        <taxon>Eukaryota</taxon>
        <taxon>Fungi</taxon>
        <taxon>Dikarya</taxon>
        <taxon>Basidiomycota</taxon>
        <taxon>Agaricomycotina</taxon>
        <taxon>Agaricomycetes</taxon>
        <taxon>Cantharellales</taxon>
        <taxon>Botryobasidiaceae</taxon>
        <taxon>Botryobasidium</taxon>
    </lineage>
</organism>
<reference evidence="4" key="1">
    <citation type="journal article" date="2014" name="Proc. Natl. Acad. Sci. U.S.A.">
        <title>Extensive sampling of basidiomycete genomes demonstrates inadequacy of the white-rot/brown-rot paradigm for wood decay fungi.</title>
        <authorList>
            <person name="Riley R."/>
            <person name="Salamov A.A."/>
            <person name="Brown D.W."/>
            <person name="Nagy L.G."/>
            <person name="Floudas D."/>
            <person name="Held B.W."/>
            <person name="Levasseur A."/>
            <person name="Lombard V."/>
            <person name="Morin E."/>
            <person name="Otillar R."/>
            <person name="Lindquist E.A."/>
            <person name="Sun H."/>
            <person name="LaButti K.M."/>
            <person name="Schmutz J."/>
            <person name="Jabbour D."/>
            <person name="Luo H."/>
            <person name="Baker S.E."/>
            <person name="Pisabarro A.G."/>
            <person name="Walton J.D."/>
            <person name="Blanchette R.A."/>
            <person name="Henrissat B."/>
            <person name="Martin F."/>
            <person name="Cullen D."/>
            <person name="Hibbett D.S."/>
            <person name="Grigoriev I.V."/>
        </authorList>
    </citation>
    <scope>NUCLEOTIDE SEQUENCE [LARGE SCALE GENOMIC DNA]</scope>
    <source>
        <strain evidence="4">FD-172 SS1</strain>
    </source>
</reference>
<protein>
    <recommendedName>
        <fullName evidence="2">DJ-1/PfpI domain-containing protein</fullName>
    </recommendedName>
</protein>
<proteinExistence type="predicted"/>
<dbReference type="AlphaFoldDB" id="A0A067N3G3"/>
<dbReference type="PANTHER" id="PTHR43130:SF7">
    <property type="entry name" value="DJ-1_PFPI DOMAIN-CONTAINING PROTEIN"/>
    <property type="match status" value="1"/>
</dbReference>
<dbReference type="InParanoid" id="A0A067N3G3"/>
<evidence type="ECO:0000256" key="1">
    <source>
        <dbReference type="SAM" id="SignalP"/>
    </source>
</evidence>